<dbReference type="Proteomes" id="UP000440614">
    <property type="component" value="Unassembled WGS sequence"/>
</dbReference>
<evidence type="ECO:0000256" key="1">
    <source>
        <dbReference type="SAM" id="Phobius"/>
    </source>
</evidence>
<accession>A0A2J6AAV0</accession>
<reference evidence="4 5" key="1">
    <citation type="submission" date="2018-08" db="EMBL/GenBank/DDBJ databases">
        <title>A genome reference for cultivated species of the human gut microbiota.</title>
        <authorList>
            <person name="Zou Y."/>
            <person name="Xue W."/>
            <person name="Luo G."/>
        </authorList>
    </citation>
    <scope>NUCLEOTIDE SEQUENCE [LARGE SCALE GENOMIC DNA]</scope>
    <source>
        <strain evidence="4 5">AM30-26</strain>
    </source>
</reference>
<evidence type="ECO:0000313" key="6">
    <source>
        <dbReference type="Proteomes" id="UP000436858"/>
    </source>
</evidence>
<organism evidence="4 5">
    <name type="scientific">Bacteroides thetaiotaomicron</name>
    <dbReference type="NCBI Taxonomy" id="818"/>
    <lineage>
        <taxon>Bacteria</taxon>
        <taxon>Pseudomonadati</taxon>
        <taxon>Bacteroidota</taxon>
        <taxon>Bacteroidia</taxon>
        <taxon>Bacteroidales</taxon>
        <taxon>Bacteroidaceae</taxon>
        <taxon>Bacteroides</taxon>
    </lineage>
</organism>
<protein>
    <submittedName>
        <fullName evidence="4">Uncharacterized protein</fullName>
    </submittedName>
</protein>
<evidence type="ECO:0000313" key="3">
    <source>
        <dbReference type="EMBL" id="KAB4483017.1"/>
    </source>
</evidence>
<feature type="transmembrane region" description="Helical" evidence="1">
    <location>
        <begin position="92"/>
        <end position="108"/>
    </location>
</feature>
<evidence type="ECO:0000313" key="7">
    <source>
        <dbReference type="Proteomes" id="UP000440614"/>
    </source>
</evidence>
<gene>
    <name evidence="4" type="ORF">DW780_16465</name>
    <name evidence="3" type="ORF">GAN91_10005</name>
    <name evidence="2" type="ORF">GAO51_02345</name>
</gene>
<dbReference type="EMBL" id="WCRY01000008">
    <property type="protein sequence ID" value="KAB4483017.1"/>
    <property type="molecule type" value="Genomic_DNA"/>
</dbReference>
<dbReference type="AlphaFoldDB" id="A0A2J6AAV0"/>
<reference evidence="6 7" key="2">
    <citation type="journal article" date="2019" name="Nat. Med.">
        <title>A library of human gut bacterial isolates paired with longitudinal multiomics data enables mechanistic microbiome research.</title>
        <authorList>
            <person name="Poyet M."/>
            <person name="Groussin M."/>
            <person name="Gibbons S.M."/>
            <person name="Avila-Pacheco J."/>
            <person name="Jiang X."/>
            <person name="Kearney S.M."/>
            <person name="Perrotta A.R."/>
            <person name="Berdy B."/>
            <person name="Zhao S."/>
            <person name="Lieberman T.D."/>
            <person name="Swanson P.K."/>
            <person name="Smith M."/>
            <person name="Roesemann S."/>
            <person name="Alexander J.E."/>
            <person name="Rich S.A."/>
            <person name="Livny J."/>
            <person name="Vlamakis H."/>
            <person name="Clish C."/>
            <person name="Bullock K."/>
            <person name="Deik A."/>
            <person name="Scott J."/>
            <person name="Pierce K.A."/>
            <person name="Xavier R.J."/>
            <person name="Alm E.J."/>
        </authorList>
    </citation>
    <scope>NUCLEOTIDE SEQUENCE [LARGE SCALE GENOMIC DNA]</scope>
    <source>
        <strain evidence="3 6">BIOML-A162</strain>
        <strain evidence="2 7">BIOML-A188</strain>
    </source>
</reference>
<name>A0A2J6AAV0_BACT4</name>
<feature type="transmembrane region" description="Helical" evidence="1">
    <location>
        <begin position="20"/>
        <end position="46"/>
    </location>
</feature>
<keyword evidence="1" id="KW-0472">Membrane</keyword>
<dbReference type="Proteomes" id="UP000284785">
    <property type="component" value="Unassembled WGS sequence"/>
</dbReference>
<dbReference type="EMBL" id="WCSY01000002">
    <property type="protein sequence ID" value="KAB4315713.1"/>
    <property type="molecule type" value="Genomic_DNA"/>
</dbReference>
<proteinExistence type="predicted"/>
<keyword evidence="1" id="KW-1133">Transmembrane helix</keyword>
<sequence length="134" mass="15839">MDGEIFLAGGFRMVIVGTLLRVSFILCGTVCYGCSHRYFFFFLFLWRWFGSRLFHRYGLEQFVQSPAASPPEFGYGNSIRIYFDRRRCRRDGAFILSLFRLVVLAHLFEYSHKNDTCYQEKFQKIFHSVSLLNS</sequence>
<dbReference type="EMBL" id="QSJP01000015">
    <property type="protein sequence ID" value="RHD86185.1"/>
    <property type="molecule type" value="Genomic_DNA"/>
</dbReference>
<dbReference type="Proteomes" id="UP000436858">
    <property type="component" value="Unassembled WGS sequence"/>
</dbReference>
<evidence type="ECO:0000313" key="4">
    <source>
        <dbReference type="EMBL" id="RHD86185.1"/>
    </source>
</evidence>
<evidence type="ECO:0000313" key="2">
    <source>
        <dbReference type="EMBL" id="KAB4315713.1"/>
    </source>
</evidence>
<keyword evidence="1" id="KW-0812">Transmembrane</keyword>
<evidence type="ECO:0000313" key="5">
    <source>
        <dbReference type="Proteomes" id="UP000284785"/>
    </source>
</evidence>
<comment type="caution">
    <text evidence="4">The sequence shown here is derived from an EMBL/GenBank/DDBJ whole genome shotgun (WGS) entry which is preliminary data.</text>
</comment>